<dbReference type="SMART" id="SM00822">
    <property type="entry name" value="PKS_KR"/>
    <property type="match status" value="1"/>
</dbReference>
<evidence type="ECO:0000256" key="2">
    <source>
        <dbReference type="ARBA" id="ARBA00023002"/>
    </source>
</evidence>
<evidence type="ECO:0000313" key="6">
    <source>
        <dbReference type="EMBL" id="MBV7377821.1"/>
    </source>
</evidence>
<evidence type="ECO:0000256" key="4">
    <source>
        <dbReference type="PROSITE-ProRule" id="PRU00023"/>
    </source>
</evidence>
<organism evidence="6 7">
    <name type="scientific">Maritimibacter dapengensis</name>
    <dbReference type="NCBI Taxonomy" id="2836868"/>
    <lineage>
        <taxon>Bacteria</taxon>
        <taxon>Pseudomonadati</taxon>
        <taxon>Pseudomonadota</taxon>
        <taxon>Alphaproteobacteria</taxon>
        <taxon>Rhodobacterales</taxon>
        <taxon>Roseobacteraceae</taxon>
        <taxon>Maritimibacter</taxon>
    </lineage>
</organism>
<feature type="domain" description="Ketoreductase" evidence="5">
    <location>
        <begin position="6"/>
        <end position="187"/>
    </location>
</feature>
<keyword evidence="2" id="KW-0560">Oxidoreductase</keyword>
<evidence type="ECO:0000259" key="5">
    <source>
        <dbReference type="SMART" id="SM00822"/>
    </source>
</evidence>
<keyword evidence="3" id="KW-0520">NAD</keyword>
<dbReference type="PROSITE" id="PS00061">
    <property type="entry name" value="ADH_SHORT"/>
    <property type="match status" value="1"/>
</dbReference>
<dbReference type="InterPro" id="IPR002110">
    <property type="entry name" value="Ankyrin_rpt"/>
</dbReference>
<dbReference type="InterPro" id="IPR020904">
    <property type="entry name" value="Sc_DH/Rdtase_CS"/>
</dbReference>
<evidence type="ECO:0000313" key="7">
    <source>
        <dbReference type="Proteomes" id="UP000756530"/>
    </source>
</evidence>
<name>A0ABS6SZP2_9RHOB</name>
<feature type="repeat" description="ANK" evidence="4">
    <location>
        <begin position="4"/>
        <end position="37"/>
    </location>
</feature>
<dbReference type="Proteomes" id="UP000756530">
    <property type="component" value="Unassembled WGS sequence"/>
</dbReference>
<evidence type="ECO:0000256" key="1">
    <source>
        <dbReference type="ARBA" id="ARBA00006484"/>
    </source>
</evidence>
<dbReference type="PANTHER" id="PTHR24321">
    <property type="entry name" value="DEHYDROGENASES, SHORT CHAIN"/>
    <property type="match status" value="1"/>
</dbReference>
<dbReference type="Pfam" id="PF13561">
    <property type="entry name" value="adh_short_C2"/>
    <property type="match status" value="1"/>
</dbReference>
<sequence>MDLSGKTALVTGGTRGNGETIVRTLFDRGANVALCSRTKGDADRYAQELDPTGKRAMGVTCDVSHEPSVEEMMSRIAQRFGELHLAVNNAGGPVEAPTPLASKSLSTWQDVLATNLTGCFICLKHEITAMLDAGGGAIVNLASANGFVGIGGLSDYTAAKHGVIGLTREAALDYADKGIRVNAVAPGFVDTPAMQDMPDDVRDSIAALHPMGRMARRQEVADLVAFLLSDAAGFATGGVYPVDGGYTAR</sequence>
<dbReference type="EMBL" id="JAHUZE010000001">
    <property type="protein sequence ID" value="MBV7377821.1"/>
    <property type="molecule type" value="Genomic_DNA"/>
</dbReference>
<gene>
    <name evidence="6" type="ORF">KJP28_02710</name>
</gene>
<dbReference type="InterPro" id="IPR002347">
    <property type="entry name" value="SDR_fam"/>
</dbReference>
<dbReference type="InterPro" id="IPR057326">
    <property type="entry name" value="KR_dom"/>
</dbReference>
<protein>
    <submittedName>
        <fullName evidence="6">SDR family oxidoreductase</fullName>
    </submittedName>
</protein>
<keyword evidence="7" id="KW-1185">Reference proteome</keyword>
<comment type="similarity">
    <text evidence="1">Belongs to the short-chain dehydrogenases/reductases (SDR) family.</text>
</comment>
<dbReference type="PROSITE" id="PS50088">
    <property type="entry name" value="ANK_REPEAT"/>
    <property type="match status" value="1"/>
</dbReference>
<reference evidence="6 7" key="1">
    <citation type="submission" date="2021-05" db="EMBL/GenBank/DDBJ databases">
        <title>Culturable bacteria isolated from Daya Bay.</title>
        <authorList>
            <person name="Zheng W."/>
            <person name="Yu S."/>
            <person name="Huang Y."/>
        </authorList>
    </citation>
    <scope>NUCLEOTIDE SEQUENCE [LARGE SCALE GENOMIC DNA]</scope>
    <source>
        <strain evidence="6 7">DP4N28-5</strain>
    </source>
</reference>
<proteinExistence type="inferred from homology"/>
<dbReference type="RefSeq" id="WP_218390690.1">
    <property type="nucleotide sequence ID" value="NZ_JAHUZE010000001.1"/>
</dbReference>
<dbReference type="PANTHER" id="PTHR24321:SF8">
    <property type="entry name" value="ESTRADIOL 17-BETA-DEHYDROGENASE 8-RELATED"/>
    <property type="match status" value="1"/>
</dbReference>
<keyword evidence="4" id="KW-0040">ANK repeat</keyword>
<evidence type="ECO:0000256" key="3">
    <source>
        <dbReference type="ARBA" id="ARBA00023027"/>
    </source>
</evidence>
<comment type="caution">
    <text evidence="6">The sequence shown here is derived from an EMBL/GenBank/DDBJ whole genome shotgun (WGS) entry which is preliminary data.</text>
</comment>
<accession>A0ABS6SZP2</accession>